<dbReference type="PANTHER" id="PTHR34251:SF1">
    <property type="entry name" value="LEUCINE, GLUTAMATE AND LYSINE RICH 1"/>
    <property type="match status" value="1"/>
</dbReference>
<feature type="chain" id="PRO_5026838032" evidence="3">
    <location>
        <begin position="34"/>
        <end position="615"/>
    </location>
</feature>
<dbReference type="Proteomes" id="UP000504630">
    <property type="component" value="Chromosome 13"/>
</dbReference>
<feature type="compositionally biased region" description="Polar residues" evidence="2">
    <location>
        <begin position="529"/>
        <end position="551"/>
    </location>
</feature>
<name>A0A6J2QZ56_COTGO</name>
<keyword evidence="3" id="KW-0732">Signal</keyword>
<proteinExistence type="predicted"/>
<protein>
    <submittedName>
        <fullName evidence="5">Stress response protein nst1 isoform X4</fullName>
    </submittedName>
</protein>
<feature type="compositionally biased region" description="Polar residues" evidence="2">
    <location>
        <begin position="445"/>
        <end position="456"/>
    </location>
</feature>
<reference evidence="5" key="1">
    <citation type="submission" date="2025-08" db="UniProtKB">
        <authorList>
            <consortium name="RefSeq"/>
        </authorList>
    </citation>
    <scope>IDENTIFICATION</scope>
</reference>
<feature type="region of interest" description="Disordered" evidence="2">
    <location>
        <begin position="233"/>
        <end position="254"/>
    </location>
</feature>
<evidence type="ECO:0000256" key="3">
    <source>
        <dbReference type="SAM" id="SignalP"/>
    </source>
</evidence>
<evidence type="ECO:0000313" key="4">
    <source>
        <dbReference type="Proteomes" id="UP000504630"/>
    </source>
</evidence>
<accession>A0A6J2QZ56</accession>
<gene>
    <name evidence="5" type="primary">lekr1</name>
</gene>
<dbReference type="AlphaFoldDB" id="A0A6J2QZ56"/>
<dbReference type="PANTHER" id="PTHR34251">
    <property type="entry name" value="LEUCINE-, GLUTAMATE- AND LYSINE-RICH PROTEIN 1"/>
    <property type="match status" value="1"/>
</dbReference>
<feature type="compositionally biased region" description="Basic and acidic residues" evidence="2">
    <location>
        <begin position="423"/>
        <end position="444"/>
    </location>
</feature>
<feature type="region of interest" description="Disordered" evidence="2">
    <location>
        <begin position="128"/>
        <end position="180"/>
    </location>
</feature>
<feature type="region of interest" description="Disordered" evidence="2">
    <location>
        <begin position="510"/>
        <end position="582"/>
    </location>
</feature>
<keyword evidence="1" id="KW-0175">Coiled coil</keyword>
<evidence type="ECO:0000256" key="1">
    <source>
        <dbReference type="SAM" id="Coils"/>
    </source>
</evidence>
<dbReference type="CTD" id="389170"/>
<dbReference type="RefSeq" id="XP_029303116.1">
    <property type="nucleotide sequence ID" value="XM_029447256.1"/>
</dbReference>
<feature type="coiled-coil region" evidence="1">
    <location>
        <begin position="301"/>
        <end position="332"/>
    </location>
</feature>
<evidence type="ECO:0000313" key="5">
    <source>
        <dbReference type="RefSeq" id="XP_029303116.1"/>
    </source>
</evidence>
<feature type="region of interest" description="Disordered" evidence="2">
    <location>
        <begin position="418"/>
        <end position="464"/>
    </location>
</feature>
<dbReference type="GeneID" id="115018301"/>
<feature type="signal peptide" evidence="3">
    <location>
        <begin position="1"/>
        <end position="33"/>
    </location>
</feature>
<sequence length="615" mass="72786">MEIMTHTHCIPCSVYLILMVFLFPGDEERSVEAEQEGEKEMKMVLHCPPIYPLPEEIKKMERSETVCHYCGLSYLIFHEFHQLHSRLAQMEEELQELRETTQREKAQREALDLGRLEWERAFHLEVQRQTEKTTGEELQERDKAPESALREEFEQKNEKERLEMKEKYQKMSEEKERRLRRELGDVEAETLRKQRELERRTEEREKVLSDALQKANKNLEELRKCFQQLEEREQRSQSEEQLSQQKHSESGHREELLRLKGELEEKHQRWLSCQRRCDTVEEQLSSWQQREGQMSRKYCTAEEEVTRLREALEEVLQETRELRRERDMMIESQSRALNKMEEDCRRQMPSKLAAALEEQRAQNALHLREQMEELRREVELELTIDKEKNQLLLLLYQQDGTQLQQKLEEREQVLRGLQEELQEERTSREEEGRRREEEIHRELQHSQQQEALQLSQTKDEHQLVTKRNAELQQEVALLQETVRGECEERGQLTAALAQAHEELLGLRSLASHQGSSRSPLKPTERHTPPGNTHSQTRVPLTRSLNSPNTLRPSPACTDKAPGRGTDGAGAGRSFEFWNRGVERRREGTLPRLRVSSKVGEVKCKVSLEMGEKERL</sequence>
<keyword evidence="4" id="KW-1185">Reference proteome</keyword>
<evidence type="ECO:0000256" key="2">
    <source>
        <dbReference type="SAM" id="MobiDB-lite"/>
    </source>
</evidence>
<dbReference type="InterPro" id="IPR038799">
    <property type="entry name" value="LEKR1"/>
</dbReference>
<organism evidence="4 5">
    <name type="scientific">Cottoperca gobio</name>
    <name type="common">Frogmouth</name>
    <name type="synonym">Aphritis gobio</name>
    <dbReference type="NCBI Taxonomy" id="56716"/>
    <lineage>
        <taxon>Eukaryota</taxon>
        <taxon>Metazoa</taxon>
        <taxon>Chordata</taxon>
        <taxon>Craniata</taxon>
        <taxon>Vertebrata</taxon>
        <taxon>Euteleostomi</taxon>
        <taxon>Actinopterygii</taxon>
        <taxon>Neopterygii</taxon>
        <taxon>Teleostei</taxon>
        <taxon>Neoteleostei</taxon>
        <taxon>Acanthomorphata</taxon>
        <taxon>Eupercaria</taxon>
        <taxon>Perciformes</taxon>
        <taxon>Notothenioidei</taxon>
        <taxon>Bovichtidae</taxon>
        <taxon>Cottoperca</taxon>
    </lineage>
</organism>
<feature type="coiled-coil region" evidence="1">
    <location>
        <begin position="80"/>
        <end position="110"/>
    </location>
</feature>